<sequence>MTVLRNLPSQLILAHAPWVLGGGLIVCIVACAAAGLALMAQGEVAGLITVAAGAGVPLGIFALAIKRDQVIFDASAGTLTVQRRTLLSYRAATYPLAVVRRAEVEEFSDTARATLTFHDTTPPYPMVEAYVSGNGPRHAADAINDWLRSYRRLSA</sequence>
<evidence type="ECO:0000313" key="2">
    <source>
        <dbReference type="EMBL" id="MFL4469886.1"/>
    </source>
</evidence>
<keyword evidence="3" id="KW-1185">Reference proteome</keyword>
<comment type="caution">
    <text evidence="2">The sequence shown here is derived from an EMBL/GenBank/DDBJ whole genome shotgun (WGS) entry which is preliminary data.</text>
</comment>
<accession>A0ABW8UVA0</accession>
<gene>
    <name evidence="2" type="ORF">ACERZ8_08435</name>
</gene>
<keyword evidence="1" id="KW-0812">Transmembrane</keyword>
<dbReference type="Proteomes" id="UP001627408">
    <property type="component" value="Unassembled WGS sequence"/>
</dbReference>
<evidence type="ECO:0008006" key="4">
    <source>
        <dbReference type="Google" id="ProtNLM"/>
    </source>
</evidence>
<keyword evidence="1" id="KW-1133">Transmembrane helix</keyword>
<proteinExistence type="predicted"/>
<dbReference type="RefSeq" id="WP_407591782.1">
    <property type="nucleotide sequence ID" value="NZ_JBHDIY010000002.1"/>
</dbReference>
<reference evidence="2 3" key="1">
    <citation type="submission" date="2024-08" db="EMBL/GenBank/DDBJ databases">
        <title>Tateyamaria sp. nov., isolated from marine algae.</title>
        <authorList>
            <person name="Choi B.J."/>
            <person name="Kim J.M."/>
            <person name="Lee J.K."/>
            <person name="Choi D.G."/>
            <person name="Bayburt H."/>
            <person name="Baek J.H."/>
            <person name="Han D.M."/>
            <person name="Jeon C.O."/>
        </authorList>
    </citation>
    <scope>NUCLEOTIDE SEQUENCE [LARGE SCALE GENOMIC DNA]</scope>
    <source>
        <strain evidence="2 3">KMU-156</strain>
    </source>
</reference>
<evidence type="ECO:0000313" key="3">
    <source>
        <dbReference type="Proteomes" id="UP001627408"/>
    </source>
</evidence>
<feature type="transmembrane region" description="Helical" evidence="1">
    <location>
        <begin position="12"/>
        <end position="38"/>
    </location>
</feature>
<dbReference type="EMBL" id="JBHDIY010000002">
    <property type="protein sequence ID" value="MFL4469886.1"/>
    <property type="molecule type" value="Genomic_DNA"/>
</dbReference>
<keyword evidence="1" id="KW-0472">Membrane</keyword>
<name>A0ABW8UVA0_9RHOB</name>
<evidence type="ECO:0000256" key="1">
    <source>
        <dbReference type="SAM" id="Phobius"/>
    </source>
</evidence>
<feature type="transmembrane region" description="Helical" evidence="1">
    <location>
        <begin position="44"/>
        <end position="65"/>
    </location>
</feature>
<protein>
    <recommendedName>
        <fullName evidence="4">PH domain-containing protein</fullName>
    </recommendedName>
</protein>
<organism evidence="2 3">
    <name type="scientific">Tateyamaria armeniaca</name>
    <dbReference type="NCBI Taxonomy" id="2518930"/>
    <lineage>
        <taxon>Bacteria</taxon>
        <taxon>Pseudomonadati</taxon>
        <taxon>Pseudomonadota</taxon>
        <taxon>Alphaproteobacteria</taxon>
        <taxon>Rhodobacterales</taxon>
        <taxon>Roseobacteraceae</taxon>
        <taxon>Tateyamaria</taxon>
    </lineage>
</organism>